<gene>
    <name evidence="14" type="ORF">AVDCRST_MAG71-1708</name>
</gene>
<evidence type="ECO:0000259" key="13">
    <source>
        <dbReference type="PROSITE" id="PS00794"/>
    </source>
</evidence>
<evidence type="ECO:0000256" key="10">
    <source>
        <dbReference type="ARBA" id="ARBA00029409"/>
    </source>
</evidence>
<dbReference type="InterPro" id="IPR035907">
    <property type="entry name" value="Hppk_sf"/>
</dbReference>
<dbReference type="NCBIfam" id="TIGR01498">
    <property type="entry name" value="folK"/>
    <property type="match status" value="1"/>
</dbReference>
<dbReference type="Gene3D" id="3.30.70.560">
    <property type="entry name" value="7,8-Dihydro-6-hydroxymethylpterin-pyrophosphokinase HPPK"/>
    <property type="match status" value="1"/>
</dbReference>
<evidence type="ECO:0000256" key="11">
    <source>
        <dbReference type="ARBA" id="ARBA00029766"/>
    </source>
</evidence>
<dbReference type="CDD" id="cd00483">
    <property type="entry name" value="HPPK"/>
    <property type="match status" value="1"/>
</dbReference>
<name>A0A6J4LEV6_9GAMM</name>
<accession>A0A6J4LEV6</accession>
<proteinExistence type="inferred from homology"/>
<dbReference type="PANTHER" id="PTHR43071:SF1">
    <property type="entry name" value="2-AMINO-4-HYDROXY-6-HYDROXYMETHYLDIHYDROPTERIDINE PYROPHOSPHOKINASE"/>
    <property type="match status" value="1"/>
</dbReference>
<evidence type="ECO:0000256" key="6">
    <source>
        <dbReference type="ARBA" id="ARBA00022741"/>
    </source>
</evidence>
<dbReference type="GO" id="GO:0003848">
    <property type="term" value="F:2-amino-4-hydroxy-6-hydroxymethyldihydropteridine diphosphokinase activity"/>
    <property type="evidence" value="ECO:0007669"/>
    <property type="project" value="UniProtKB-EC"/>
</dbReference>
<dbReference type="EMBL" id="CADCUA010000411">
    <property type="protein sequence ID" value="CAA9329794.1"/>
    <property type="molecule type" value="Genomic_DNA"/>
</dbReference>
<comment type="similarity">
    <text evidence="2">Belongs to the HPPK family.</text>
</comment>
<dbReference type="GO" id="GO:0046654">
    <property type="term" value="P:tetrahydrofolate biosynthetic process"/>
    <property type="evidence" value="ECO:0007669"/>
    <property type="project" value="UniProtKB-UniPathway"/>
</dbReference>
<dbReference type="EC" id="2.7.6.3" evidence="3"/>
<organism evidence="14">
    <name type="scientific">uncultured Lysobacter sp</name>
    <dbReference type="NCBI Taxonomy" id="271060"/>
    <lineage>
        <taxon>Bacteria</taxon>
        <taxon>Pseudomonadati</taxon>
        <taxon>Pseudomonadota</taxon>
        <taxon>Gammaproteobacteria</taxon>
        <taxon>Lysobacterales</taxon>
        <taxon>Lysobacteraceae</taxon>
        <taxon>Lysobacter</taxon>
        <taxon>environmental samples</taxon>
    </lineage>
</organism>
<dbReference type="AlphaFoldDB" id="A0A6J4LEV6"/>
<dbReference type="InterPro" id="IPR000550">
    <property type="entry name" value="Hppk"/>
</dbReference>
<evidence type="ECO:0000256" key="8">
    <source>
        <dbReference type="ARBA" id="ARBA00022840"/>
    </source>
</evidence>
<comment type="function">
    <text evidence="10">Catalyzes the transfer of pyrophosphate from adenosine triphosphate (ATP) to 6-hydroxymethyl-7,8-dihydropterin, an enzymatic step in folate biosynthesis pathway.</text>
</comment>
<reference evidence="14" key="1">
    <citation type="submission" date="2020-02" db="EMBL/GenBank/DDBJ databases">
        <authorList>
            <person name="Meier V. D."/>
        </authorList>
    </citation>
    <scope>NUCLEOTIDE SEQUENCE</scope>
    <source>
        <strain evidence="14">AVDCRST_MAG71</strain>
    </source>
</reference>
<evidence type="ECO:0000256" key="7">
    <source>
        <dbReference type="ARBA" id="ARBA00022777"/>
    </source>
</evidence>
<evidence type="ECO:0000256" key="1">
    <source>
        <dbReference type="ARBA" id="ARBA00005051"/>
    </source>
</evidence>
<dbReference type="GO" id="GO:0046656">
    <property type="term" value="P:folic acid biosynthetic process"/>
    <property type="evidence" value="ECO:0007669"/>
    <property type="project" value="UniProtKB-KW"/>
</dbReference>
<dbReference type="PANTHER" id="PTHR43071">
    <property type="entry name" value="2-AMINO-4-HYDROXY-6-HYDROXYMETHYLDIHYDROPTERIDINE PYROPHOSPHOKINASE"/>
    <property type="match status" value="1"/>
</dbReference>
<keyword evidence="9" id="KW-0289">Folate biosynthesis</keyword>
<comment type="pathway">
    <text evidence="1">Cofactor biosynthesis; tetrahydrofolate biosynthesis; 2-amino-4-hydroxy-6-hydroxymethyl-7,8-dihydropteridine diphosphate from 7,8-dihydroneopterin triphosphate: step 4/4.</text>
</comment>
<dbReference type="SUPFAM" id="SSF55083">
    <property type="entry name" value="6-hydroxymethyl-7,8-dihydropterin pyrophosphokinase, HPPK"/>
    <property type="match status" value="1"/>
</dbReference>
<dbReference type="PROSITE" id="PS00794">
    <property type="entry name" value="HPPK"/>
    <property type="match status" value="1"/>
</dbReference>
<dbReference type="UniPathway" id="UPA00077">
    <property type="reaction ID" value="UER00155"/>
</dbReference>
<protein>
    <recommendedName>
        <fullName evidence="4">2-amino-4-hydroxy-6-hydroxymethyldihydropteridine pyrophosphokinase</fullName>
        <ecNumber evidence="3">2.7.6.3</ecNumber>
    </recommendedName>
    <alternativeName>
        <fullName evidence="11">6-hydroxymethyl-7,8-dihydropterin pyrophosphokinase</fullName>
    </alternativeName>
    <alternativeName>
        <fullName evidence="12">7,8-dihydro-6-hydroxymethylpterin-pyrophosphokinase</fullName>
    </alternativeName>
</protein>
<feature type="domain" description="7,8-dihydro-6-hydroxymethylpterin-pyrophosphokinase" evidence="13">
    <location>
        <begin position="91"/>
        <end position="102"/>
    </location>
</feature>
<keyword evidence="5 14" id="KW-0808">Transferase</keyword>
<keyword evidence="6" id="KW-0547">Nucleotide-binding</keyword>
<evidence type="ECO:0000256" key="12">
    <source>
        <dbReference type="ARBA" id="ARBA00033413"/>
    </source>
</evidence>
<dbReference type="GO" id="GO:0005524">
    <property type="term" value="F:ATP binding"/>
    <property type="evidence" value="ECO:0007669"/>
    <property type="project" value="UniProtKB-KW"/>
</dbReference>
<sequence>MSHSCFVGLGANLGDACASVLAALDALDSAPGTKIVRASSLYRTRAWGKVDQPDFINAVARLETSLPPLELLGALLAIERAAGRDRSSASRWGPRTLDLDLLLYGEQVIEVPGLRVPHPHLHERAFALVPLLEIAPEVVIPGIGPGCDALARMATTEVEALTYAASSAWGPAAKVG</sequence>
<evidence type="ECO:0000256" key="9">
    <source>
        <dbReference type="ARBA" id="ARBA00022909"/>
    </source>
</evidence>
<dbReference type="GO" id="GO:0016301">
    <property type="term" value="F:kinase activity"/>
    <property type="evidence" value="ECO:0007669"/>
    <property type="project" value="UniProtKB-KW"/>
</dbReference>
<evidence type="ECO:0000313" key="14">
    <source>
        <dbReference type="EMBL" id="CAA9329794.1"/>
    </source>
</evidence>
<keyword evidence="7 14" id="KW-0418">Kinase</keyword>
<keyword evidence="8" id="KW-0067">ATP-binding</keyword>
<evidence type="ECO:0000256" key="2">
    <source>
        <dbReference type="ARBA" id="ARBA00005810"/>
    </source>
</evidence>
<dbReference type="Pfam" id="PF01288">
    <property type="entry name" value="HPPK"/>
    <property type="match status" value="1"/>
</dbReference>
<evidence type="ECO:0000256" key="5">
    <source>
        <dbReference type="ARBA" id="ARBA00022679"/>
    </source>
</evidence>
<evidence type="ECO:0000256" key="3">
    <source>
        <dbReference type="ARBA" id="ARBA00013253"/>
    </source>
</evidence>
<evidence type="ECO:0000256" key="4">
    <source>
        <dbReference type="ARBA" id="ARBA00016218"/>
    </source>
</evidence>